<dbReference type="PROSITE" id="PS51222">
    <property type="entry name" value="DCD"/>
    <property type="match status" value="1"/>
</dbReference>
<reference evidence="2" key="2">
    <citation type="submission" date="2023-05" db="EMBL/GenBank/DDBJ databases">
        <authorList>
            <person name="Schelkunov M.I."/>
        </authorList>
    </citation>
    <scope>NUCLEOTIDE SEQUENCE</scope>
    <source>
        <strain evidence="2">Hsosn_3</strain>
        <tissue evidence="2">Leaf</tissue>
    </source>
</reference>
<dbReference type="InterPro" id="IPR015915">
    <property type="entry name" value="Kelch-typ_b-propeller"/>
</dbReference>
<dbReference type="Pfam" id="PF01344">
    <property type="entry name" value="Kelch_1"/>
    <property type="match status" value="1"/>
</dbReference>
<dbReference type="GO" id="GO:0034976">
    <property type="term" value="P:response to endoplasmic reticulum stress"/>
    <property type="evidence" value="ECO:0007669"/>
    <property type="project" value="InterPro"/>
</dbReference>
<protein>
    <submittedName>
        <fullName evidence="2">Kelch-like protein diablo</fullName>
    </submittedName>
</protein>
<gene>
    <name evidence="2" type="ORF">POM88_040629</name>
</gene>
<dbReference type="EMBL" id="JAUIZM010000009">
    <property type="protein sequence ID" value="KAK1365068.1"/>
    <property type="molecule type" value="Genomic_DNA"/>
</dbReference>
<evidence type="ECO:0000313" key="2">
    <source>
        <dbReference type="EMBL" id="KAK1365068.1"/>
    </source>
</evidence>
<sequence length="812" mass="90477">MEFSSIRKLQPFATANFSAPARNLTKSDLGAVVFGCKSNTIKECYFKELFGLPASHFAYVKKITPGLVLFLFNYSDRTLHGIFEATSPGQMNINPHGWTDDGTEFSPYPAQVKVRIKKRCCTLTEDQFKPIISSNYYERSHFYFELDRSQTSNLLSLFTSLPYDADACTSKNTSKWNTFFNPSPAFNIRHQRESCLSSDKGVFSDACTAIPPKTWISLFKSPSECNGVKIEKDDADTHLTQKTRSSLFKNSSDCDGLEKDEIFWTEALNSCRSVDKSNMEFESSCRPCSKRVSGESEGNVFDSSQCSEKFDNWETNWDRQGVGSDASQCFDELGNWESDRDDCSALTEVINFADNTLAGEARHEDRCFKLISSDLNTQHSEEANMVAGFRLLNLDGYEIQPSDSDCSAVMNEMNSTENREKDASHSSFSPGVQIEIACSSKVDINAATSSSGIQSLVVKLMQEIDGLKGYQLKQILKLNHLEQELVDSKAQIAKLKNRCSMLECGEPFSAVHVREEYEWLDKSTSDMYDETILIVGGFDGSSWLADLNSYSPLRDMMTSLCPMTTRRSYSSTAKLGDELFIFGGMDGGDIWYDTVESYNPRTDHWVSRPSLNKKKGSLAGVYLSNKIFAIGGGNGADCFEEVEMYDPNIGRWILTRSLQSKRFAPAASAMNNALYVTGGYDGREYLSTVERFDPREHSWVGVGNMSTKRSCHSVVVLNEKLYAVGGCDGCRMHSTVEIFDPRMNSWMSGESMSNSRAYTGAVVVGGKIYVIGGIKEKGGISDTIECYTEGYGWEVTNLKAVGKRCFFSAVAV</sequence>
<comment type="caution">
    <text evidence="2">The sequence shown here is derived from an EMBL/GenBank/DDBJ whole genome shotgun (WGS) entry which is preliminary data.</text>
</comment>
<dbReference type="SMART" id="SM00612">
    <property type="entry name" value="Kelch"/>
    <property type="match status" value="6"/>
</dbReference>
<organism evidence="2 3">
    <name type="scientific">Heracleum sosnowskyi</name>
    <dbReference type="NCBI Taxonomy" id="360622"/>
    <lineage>
        <taxon>Eukaryota</taxon>
        <taxon>Viridiplantae</taxon>
        <taxon>Streptophyta</taxon>
        <taxon>Embryophyta</taxon>
        <taxon>Tracheophyta</taxon>
        <taxon>Spermatophyta</taxon>
        <taxon>Magnoliopsida</taxon>
        <taxon>eudicotyledons</taxon>
        <taxon>Gunneridae</taxon>
        <taxon>Pentapetalae</taxon>
        <taxon>asterids</taxon>
        <taxon>campanulids</taxon>
        <taxon>Apiales</taxon>
        <taxon>Apiaceae</taxon>
        <taxon>Apioideae</taxon>
        <taxon>apioid superclade</taxon>
        <taxon>Tordylieae</taxon>
        <taxon>Tordyliinae</taxon>
        <taxon>Heracleum</taxon>
    </lineage>
</organism>
<dbReference type="Pfam" id="PF10539">
    <property type="entry name" value="Dev_Cell_Death"/>
    <property type="match status" value="1"/>
</dbReference>
<reference evidence="2" key="1">
    <citation type="submission" date="2023-02" db="EMBL/GenBank/DDBJ databases">
        <title>Genome of toxic invasive species Heracleum sosnowskyi carries increased number of genes despite the absence of recent whole-genome duplications.</title>
        <authorList>
            <person name="Schelkunov M."/>
            <person name="Shtratnikova V."/>
            <person name="Makarenko M."/>
            <person name="Klepikova A."/>
            <person name="Omelchenko D."/>
            <person name="Novikova G."/>
            <person name="Obukhova E."/>
            <person name="Bogdanov V."/>
            <person name="Penin A."/>
            <person name="Logacheva M."/>
        </authorList>
    </citation>
    <scope>NUCLEOTIDE SEQUENCE</scope>
    <source>
        <strain evidence="2">Hsosn_3</strain>
        <tissue evidence="2">Leaf</tissue>
    </source>
</reference>
<evidence type="ECO:0000313" key="3">
    <source>
        <dbReference type="Proteomes" id="UP001237642"/>
    </source>
</evidence>
<dbReference type="InterPro" id="IPR013989">
    <property type="entry name" value="Dev_and_cell_death_domain"/>
</dbReference>
<accession>A0AAD8HF61</accession>
<evidence type="ECO:0000259" key="1">
    <source>
        <dbReference type="PROSITE" id="PS51222"/>
    </source>
</evidence>
<dbReference type="AlphaFoldDB" id="A0AAD8HF61"/>
<dbReference type="InterPro" id="IPR006652">
    <property type="entry name" value="Kelch_1"/>
</dbReference>
<dbReference type="SMART" id="SM00767">
    <property type="entry name" value="DCD"/>
    <property type="match status" value="1"/>
</dbReference>
<dbReference type="SUPFAM" id="SSF117281">
    <property type="entry name" value="Kelch motif"/>
    <property type="match status" value="1"/>
</dbReference>
<dbReference type="PANTHER" id="PTHR46034">
    <property type="match status" value="1"/>
</dbReference>
<proteinExistence type="predicted"/>
<dbReference type="PANTHER" id="PTHR46034:SF23">
    <property type="entry name" value="DCD (DEVELOPMENT AND CELL DEATH) DOMAIN PROTEIN"/>
    <property type="match status" value="1"/>
</dbReference>
<keyword evidence="3" id="KW-1185">Reference proteome</keyword>
<feature type="domain" description="DCD" evidence="1">
    <location>
        <begin position="27"/>
        <end position="160"/>
    </location>
</feature>
<name>A0AAD8HF61_9APIA</name>
<dbReference type="Proteomes" id="UP001237642">
    <property type="component" value="Unassembled WGS sequence"/>
</dbReference>
<dbReference type="Gene3D" id="2.120.10.80">
    <property type="entry name" value="Kelch-type beta propeller"/>
    <property type="match status" value="2"/>
</dbReference>
<dbReference type="Pfam" id="PF24681">
    <property type="entry name" value="Kelch_KLHDC2_KLHL20_DRC7"/>
    <property type="match status" value="1"/>
</dbReference>
<dbReference type="InterPro" id="IPR044832">
    <property type="entry name" value="NRP-like"/>
</dbReference>